<gene>
    <name evidence="1" type="ORF">BRADI_1g37815v3</name>
</gene>
<dbReference type="Gramene" id="PNT75770">
    <property type="protein sequence ID" value="PNT75770"/>
    <property type="gene ID" value="BRADI_1g37815v3"/>
</dbReference>
<organism evidence="1">
    <name type="scientific">Brachypodium distachyon</name>
    <name type="common">Purple false brome</name>
    <name type="synonym">Trachynia distachya</name>
    <dbReference type="NCBI Taxonomy" id="15368"/>
    <lineage>
        <taxon>Eukaryota</taxon>
        <taxon>Viridiplantae</taxon>
        <taxon>Streptophyta</taxon>
        <taxon>Embryophyta</taxon>
        <taxon>Tracheophyta</taxon>
        <taxon>Spermatophyta</taxon>
        <taxon>Magnoliopsida</taxon>
        <taxon>Liliopsida</taxon>
        <taxon>Poales</taxon>
        <taxon>Poaceae</taxon>
        <taxon>BOP clade</taxon>
        <taxon>Pooideae</taxon>
        <taxon>Stipodae</taxon>
        <taxon>Brachypodieae</taxon>
        <taxon>Brachypodium</taxon>
    </lineage>
</organism>
<dbReference type="InParanoid" id="A0A2K2DNA9"/>
<evidence type="ECO:0000313" key="1">
    <source>
        <dbReference type="EMBL" id="PNT75770.1"/>
    </source>
</evidence>
<reference evidence="2" key="3">
    <citation type="submission" date="2018-08" db="UniProtKB">
        <authorList>
            <consortium name="EnsemblPlants"/>
        </authorList>
    </citation>
    <scope>IDENTIFICATION</scope>
    <source>
        <strain evidence="2">cv. Bd21</strain>
    </source>
</reference>
<evidence type="ECO:0000313" key="2">
    <source>
        <dbReference type="EnsemblPlants" id="PNT75770"/>
    </source>
</evidence>
<evidence type="ECO:0000313" key="3">
    <source>
        <dbReference type="Proteomes" id="UP000008810"/>
    </source>
</evidence>
<keyword evidence="3" id="KW-1185">Reference proteome</keyword>
<name>A0A2K2DNA9_BRADI</name>
<protein>
    <submittedName>
        <fullName evidence="1 2">Uncharacterized protein</fullName>
    </submittedName>
</protein>
<sequence>MSRAAPNSATARGEKRSQIDGFIERSTYIHPSAAQGLGAGTSCVQISPARLSRPDRTARPSPACKLQRGRWRERIGYCRVG</sequence>
<dbReference type="AlphaFoldDB" id="A0A2K2DNA9"/>
<accession>A0A2K2DNA9</accession>
<dbReference type="Proteomes" id="UP000008810">
    <property type="component" value="Chromosome 1"/>
</dbReference>
<reference evidence="1 2" key="1">
    <citation type="journal article" date="2010" name="Nature">
        <title>Genome sequencing and analysis of the model grass Brachypodium distachyon.</title>
        <authorList>
            <consortium name="International Brachypodium Initiative"/>
        </authorList>
    </citation>
    <scope>NUCLEOTIDE SEQUENCE [LARGE SCALE GENOMIC DNA]</scope>
    <source>
        <strain evidence="1 2">Bd21</strain>
    </source>
</reference>
<proteinExistence type="predicted"/>
<dbReference type="EMBL" id="CM000880">
    <property type="protein sequence ID" value="PNT75770.1"/>
    <property type="molecule type" value="Genomic_DNA"/>
</dbReference>
<reference evidence="1" key="2">
    <citation type="submission" date="2017-06" db="EMBL/GenBank/DDBJ databases">
        <title>WGS assembly of Brachypodium distachyon.</title>
        <authorList>
            <consortium name="The International Brachypodium Initiative"/>
            <person name="Lucas S."/>
            <person name="Harmon-Smith M."/>
            <person name="Lail K."/>
            <person name="Tice H."/>
            <person name="Grimwood J."/>
            <person name="Bruce D."/>
            <person name="Barry K."/>
            <person name="Shu S."/>
            <person name="Lindquist E."/>
            <person name="Wang M."/>
            <person name="Pitluck S."/>
            <person name="Vogel J.P."/>
            <person name="Garvin D.F."/>
            <person name="Mockler T.C."/>
            <person name="Schmutz J."/>
            <person name="Rokhsar D."/>
            <person name="Bevan M.W."/>
        </authorList>
    </citation>
    <scope>NUCLEOTIDE SEQUENCE</scope>
    <source>
        <strain evidence="1">Bd21</strain>
    </source>
</reference>
<dbReference type="EnsemblPlants" id="PNT75770">
    <property type="protein sequence ID" value="PNT75770"/>
    <property type="gene ID" value="BRADI_1g37815v3"/>
</dbReference>